<feature type="compositionally biased region" description="Polar residues" evidence="1">
    <location>
        <begin position="107"/>
        <end position="120"/>
    </location>
</feature>
<evidence type="ECO:0000256" key="2">
    <source>
        <dbReference type="SAM" id="Phobius"/>
    </source>
</evidence>
<organism evidence="4 5">
    <name type="scientific">Triparma columacea</name>
    <dbReference type="NCBI Taxonomy" id="722753"/>
    <lineage>
        <taxon>Eukaryota</taxon>
        <taxon>Sar</taxon>
        <taxon>Stramenopiles</taxon>
        <taxon>Ochrophyta</taxon>
        <taxon>Bolidophyceae</taxon>
        <taxon>Parmales</taxon>
        <taxon>Triparmaceae</taxon>
        <taxon>Triparma</taxon>
    </lineage>
</organism>
<accession>A0A9W7L610</accession>
<keyword evidence="3" id="KW-0732">Signal</keyword>
<proteinExistence type="predicted"/>
<keyword evidence="2" id="KW-0472">Membrane</keyword>
<keyword evidence="2" id="KW-1133">Transmembrane helix</keyword>
<feature type="region of interest" description="Disordered" evidence="1">
    <location>
        <begin position="141"/>
        <end position="229"/>
    </location>
</feature>
<comment type="caution">
    <text evidence="4">The sequence shown here is derived from an EMBL/GenBank/DDBJ whole genome shotgun (WGS) entry which is preliminary data.</text>
</comment>
<evidence type="ECO:0000256" key="3">
    <source>
        <dbReference type="SAM" id="SignalP"/>
    </source>
</evidence>
<gene>
    <name evidence="4" type="ORF">TrCOL_g4731</name>
</gene>
<name>A0A9W7L610_9STRA</name>
<keyword evidence="2" id="KW-0812">Transmembrane</keyword>
<feature type="transmembrane region" description="Helical" evidence="2">
    <location>
        <begin position="237"/>
        <end position="257"/>
    </location>
</feature>
<feature type="region of interest" description="Disordered" evidence="1">
    <location>
        <begin position="107"/>
        <end position="127"/>
    </location>
</feature>
<protein>
    <submittedName>
        <fullName evidence="4">Uncharacterized protein</fullName>
    </submittedName>
</protein>
<dbReference type="EMBL" id="BRYA01000051">
    <property type="protein sequence ID" value="GMI35104.1"/>
    <property type="molecule type" value="Genomic_DNA"/>
</dbReference>
<dbReference type="AlphaFoldDB" id="A0A9W7L610"/>
<reference evidence="5" key="1">
    <citation type="journal article" date="2023" name="Commun. Biol.">
        <title>Genome analysis of Parmales, the sister group of diatoms, reveals the evolutionary specialization of diatoms from phago-mixotrophs to photoautotrophs.</title>
        <authorList>
            <person name="Ban H."/>
            <person name="Sato S."/>
            <person name="Yoshikawa S."/>
            <person name="Yamada K."/>
            <person name="Nakamura Y."/>
            <person name="Ichinomiya M."/>
            <person name="Sato N."/>
            <person name="Blanc-Mathieu R."/>
            <person name="Endo H."/>
            <person name="Kuwata A."/>
            <person name="Ogata H."/>
        </authorList>
    </citation>
    <scope>NUCLEOTIDE SEQUENCE [LARGE SCALE GENOMIC DNA]</scope>
</reference>
<dbReference type="Proteomes" id="UP001165065">
    <property type="component" value="Unassembled WGS sequence"/>
</dbReference>
<evidence type="ECO:0000313" key="4">
    <source>
        <dbReference type="EMBL" id="GMI35104.1"/>
    </source>
</evidence>
<keyword evidence="5" id="KW-1185">Reference proteome</keyword>
<sequence>MKFTAAALFATFATAAVAHKHPHKKLRAADFSNLETIMSHFPEGGLDSTRGKRSLAEVSYAGGGAIYAENGGTSVNIYGTSFIANTAIGVGGDIYKQSRSTTITIHNTCPSPYSTNTPIQGSALDTDGTVNGDKYSYSGCAPTTAPTSAPTTSAPTSAPTTSAPTTAPTSAPTTAPTSAPTTAPTSAPTTSAPTTAPTSAPTTAPTSAPTTAPTMLPTSSPTVAPASGSGLGTAETGGLVGGVLVFFAVCFAVYKVCSKKTEDIKNGAPKERGDSGYELASAQPAVTAVPVYGGELLSIKDVQTSL</sequence>
<evidence type="ECO:0000256" key="1">
    <source>
        <dbReference type="SAM" id="MobiDB-lite"/>
    </source>
</evidence>
<feature type="signal peptide" evidence="3">
    <location>
        <begin position="1"/>
        <end position="18"/>
    </location>
</feature>
<dbReference type="OrthoDB" id="195103at2759"/>
<evidence type="ECO:0000313" key="5">
    <source>
        <dbReference type="Proteomes" id="UP001165065"/>
    </source>
</evidence>
<feature type="compositionally biased region" description="Low complexity" evidence="1">
    <location>
        <begin position="141"/>
        <end position="222"/>
    </location>
</feature>
<feature type="chain" id="PRO_5040987887" evidence="3">
    <location>
        <begin position="19"/>
        <end position="306"/>
    </location>
</feature>